<dbReference type="InterPro" id="IPR015943">
    <property type="entry name" value="WD40/YVTN_repeat-like_dom_sf"/>
</dbReference>
<feature type="region of interest" description="Disordered" evidence="3">
    <location>
        <begin position="589"/>
        <end position="613"/>
    </location>
</feature>
<evidence type="ECO:0000259" key="5">
    <source>
        <dbReference type="Pfam" id="PF10433"/>
    </source>
</evidence>
<dbReference type="Gene3D" id="2.130.10.10">
    <property type="entry name" value="YVTN repeat-like/Quinoprotein amine dehydrogenase"/>
    <property type="match status" value="3"/>
</dbReference>
<evidence type="ECO:0000256" key="1">
    <source>
        <dbReference type="ARBA" id="ARBA00004123"/>
    </source>
</evidence>
<dbReference type="Pfam" id="PF03178">
    <property type="entry name" value="CPSF_A"/>
    <property type="match status" value="1"/>
</dbReference>
<name>A0A8H3YVI3_VENIN</name>
<gene>
    <name evidence="7" type="ORF">EG328_003443</name>
</gene>
<proteinExistence type="predicted"/>
<protein>
    <recommendedName>
        <fullName evidence="9">Protein CFT1</fullName>
    </recommendedName>
</protein>
<evidence type="ECO:0000256" key="2">
    <source>
        <dbReference type="ARBA" id="ARBA00023242"/>
    </source>
</evidence>
<dbReference type="InterPro" id="IPR058543">
    <property type="entry name" value="Beta-prop_RSE1/DDB1/CPSF1_2nd"/>
</dbReference>
<dbReference type="PANTHER" id="PTHR10644">
    <property type="entry name" value="DNA REPAIR/RNA PROCESSING CPSF FAMILY"/>
    <property type="match status" value="1"/>
</dbReference>
<dbReference type="Pfam" id="PF10433">
    <property type="entry name" value="Beta-prop_RSE1_1st"/>
    <property type="match status" value="1"/>
</dbReference>
<evidence type="ECO:0008006" key="9">
    <source>
        <dbReference type="Google" id="ProtNLM"/>
    </source>
</evidence>
<comment type="caution">
    <text evidence="7">The sequence shown here is derived from an EMBL/GenBank/DDBJ whole genome shotgun (WGS) entry which is preliminary data.</text>
</comment>
<evidence type="ECO:0000313" key="8">
    <source>
        <dbReference type="Proteomes" id="UP000447873"/>
    </source>
</evidence>
<evidence type="ECO:0000313" key="7">
    <source>
        <dbReference type="EMBL" id="KAE9975159.1"/>
    </source>
</evidence>
<feature type="region of interest" description="Disordered" evidence="3">
    <location>
        <begin position="1369"/>
        <end position="1396"/>
    </location>
</feature>
<accession>A0A8H3YVI3</accession>
<feature type="compositionally biased region" description="Basic and acidic residues" evidence="3">
    <location>
        <begin position="316"/>
        <end position="326"/>
    </location>
</feature>
<dbReference type="Pfam" id="PF23726">
    <property type="entry name" value="Beta-prop_RSE1_2nd"/>
    <property type="match status" value="1"/>
</dbReference>
<dbReference type="Proteomes" id="UP000447873">
    <property type="component" value="Unassembled WGS sequence"/>
</dbReference>
<dbReference type="EMBL" id="WNWS01000201">
    <property type="protein sequence ID" value="KAE9975159.1"/>
    <property type="molecule type" value="Genomic_DNA"/>
</dbReference>
<reference evidence="7 8" key="1">
    <citation type="submission" date="2018-12" db="EMBL/GenBank/DDBJ databases">
        <title>Venturia inaequalis Genome Resource.</title>
        <authorList>
            <person name="Lichtner F.J."/>
        </authorList>
    </citation>
    <scope>NUCLEOTIDE SEQUENCE [LARGE SCALE GENOMIC DNA]</scope>
    <source>
        <strain evidence="7 8">120213</strain>
    </source>
</reference>
<feature type="compositionally biased region" description="Polar residues" evidence="3">
    <location>
        <begin position="600"/>
        <end position="612"/>
    </location>
</feature>
<dbReference type="InterPro" id="IPR050358">
    <property type="entry name" value="RSE1/DDB1/CFT1"/>
</dbReference>
<dbReference type="GO" id="GO:0003676">
    <property type="term" value="F:nucleic acid binding"/>
    <property type="evidence" value="ECO:0007669"/>
    <property type="project" value="InterPro"/>
</dbReference>
<feature type="region of interest" description="Disordered" evidence="3">
    <location>
        <begin position="309"/>
        <end position="331"/>
    </location>
</feature>
<dbReference type="GO" id="GO:0005634">
    <property type="term" value="C:nucleus"/>
    <property type="evidence" value="ECO:0007669"/>
    <property type="project" value="UniProtKB-SubCell"/>
</dbReference>
<comment type="subcellular location">
    <subcellularLocation>
        <location evidence="1">Nucleus</location>
    </subcellularLocation>
</comment>
<feature type="domain" description="RSE1/DDB1/CPSF1 C-terminal" evidence="4">
    <location>
        <begin position="1123"/>
        <end position="1468"/>
    </location>
</feature>
<evidence type="ECO:0000256" key="3">
    <source>
        <dbReference type="SAM" id="MobiDB-lite"/>
    </source>
</evidence>
<keyword evidence="2" id="KW-0539">Nucleus</keyword>
<feature type="domain" description="RSE1/DDB1/CPSF1 first beta-propeller" evidence="5">
    <location>
        <begin position="185"/>
        <end position="554"/>
    </location>
</feature>
<sequence>MGLTTQKLLELIDIKLYSPVWAQALVDPLDLDIMRIDLRSKELVKVHQALSADVLWASCQSKKQAFTLWLETFSLEYKLRYETLRHGTYNYGGRSFGAEELIEHVKGDMCYTELTPPTVVTHAVSLPFLSSKATNLVVAKTSVLQIFNLTQVSTEVGAAVNDGEDNSPMDNAAETLDGFNADMDLHRLEHTARLVLISEHSLAGTVTSIRRVKTLHSKSGGEALLIAFADAKLSLVEWDPEKFTLSTISIHYYEGESLQGCPWVPDLSLCHNFLTVDPTSRCAALKFGHRHLAILPFRQIAGELGEADFDEGFDDPSERPLERKATNGDVSATGQTPYHSSFVLSLTTLDPTLTHPIHLAFLHEYREPTFGVLHSSRALGSALLQERKDILNYTVFTLDIEQRASTTILSIAELPNDLHEVLPLPLPVGGALLIGSNELVHVDEAGKTNGIAVNEFSKQVSAFPMVDQAELGIRLEGCRIERLGDGGDMLIVLTNGQLAIVTFTMEGRSVSGLRIHKVTPDRGGFLPTGASCACAFGKGKIFLGSEDSDAVVLGWSRKTPQLAGKRSHADMLDDEADLSFDDVDLDDDDDDLYGADESSAKQQTRATASGPSNPADFIFRVHDKLPNYAPIGDITIGSTRASLQSSSEDAGSDPRADCELVYPAGRKSAGGLAVLRREIDPAVQTRQRLPRTKAIWGVRPIVGLAAGAEFDEYLVASLSTEDDSAESALYKITATGLEPIQRDDFDPEAGATIEVGTVASSSRIVQVLSDEAKCYDAEFNMAQIIPASDETTEVELKNIGADFCDPYVLLLRDDSSIAIHQADKNGELEPLDRGDGILASRWLSACLYKSDETENKTLLFGLTGEGQLRVYELPNLEKHIYAADGLALLPPTLGDVVPRRQTGKEVLTEILVADIGDEISKSMYLIIRTENNDLVLYEPFHYPTRSQSKSFTENLQWKKIPQPRLAKTNDEPDLEQDDVARESTLQRLENVGGYSTVFQSGQSPCFILKEASAAPRVVSLRGGTVQSLTGYHTAACDRGFAYLDAEDMVRICQLPPQCRYGDTGWVARKVNLQEEVQATCYFARKEVYAVATSEQYLFKLEDDDYHHEWAYEDTSFLPTIDQAAIKLLHPKDWSTIDTFALEPAEVVLTMKILNLVVSENNNTKKPLLCIGTAITHGEDLPTKGNVYIFDIIDVVPHPDRPETGSKLKLVCKEEVKGAVNDLSDIGTEGFLLMNQGQKVLVRGLKEDQTLLPVAFMDVQVYVSVLKALPGTGMCLVGDALKGIWFAGYTEEPYKMFLFGKGRSRMEVITAEFLPHNKDLFILVADADCNLHVFQFDPEHPQSLSGQRLLHKSTFHLGHFPISMTLLPSLTKPTSPPPNDTDADAMETDTPTPPPTAPNHVLVTTQSGAMGLLTPINETVYRRLGALQAFLTNSLDHACGLNPRGYRAVETERFGSRGIVDGTVLRRWSELSSGRRMEALAKVGVEEGELRGDLKGVGEGGLGWF</sequence>
<evidence type="ECO:0000259" key="4">
    <source>
        <dbReference type="Pfam" id="PF03178"/>
    </source>
</evidence>
<feature type="domain" description="RSE1/DDB1/CPSF1 second beta-propeller" evidence="6">
    <location>
        <begin position="682"/>
        <end position="1054"/>
    </location>
</feature>
<dbReference type="FunFam" id="2.130.10.10:FF:000625">
    <property type="entry name" value="mRNA cleavage and polyadenylation factor subunit"/>
    <property type="match status" value="1"/>
</dbReference>
<dbReference type="InterPro" id="IPR018846">
    <property type="entry name" value="Beta-prop_RSE1/DDB1/CPSF1_1st"/>
</dbReference>
<organism evidence="7 8">
    <name type="scientific">Venturia inaequalis</name>
    <name type="common">Apple scab fungus</name>
    <dbReference type="NCBI Taxonomy" id="5025"/>
    <lineage>
        <taxon>Eukaryota</taxon>
        <taxon>Fungi</taxon>
        <taxon>Dikarya</taxon>
        <taxon>Ascomycota</taxon>
        <taxon>Pezizomycotina</taxon>
        <taxon>Dothideomycetes</taxon>
        <taxon>Pleosporomycetidae</taxon>
        <taxon>Venturiales</taxon>
        <taxon>Venturiaceae</taxon>
        <taxon>Venturia</taxon>
    </lineage>
</organism>
<evidence type="ECO:0000259" key="6">
    <source>
        <dbReference type="Pfam" id="PF23726"/>
    </source>
</evidence>
<dbReference type="InterPro" id="IPR004871">
    <property type="entry name" value="RSE1/DDB1/CPSF1_C"/>
</dbReference>